<feature type="domain" description="Protein kinase" evidence="2">
    <location>
        <begin position="169"/>
        <end position="245"/>
    </location>
</feature>
<keyword evidence="4" id="KW-1185">Reference proteome</keyword>
<dbReference type="HOGENOM" id="CLU_1134096_0_0_1"/>
<evidence type="ECO:0000313" key="3">
    <source>
        <dbReference type="EMBL" id="KIX02823.1"/>
    </source>
</evidence>
<dbReference type="OrthoDB" id="4161460at2759"/>
<dbReference type="GeneID" id="25296837"/>
<keyword evidence="1" id="KW-0067">ATP-binding</keyword>
<dbReference type="PROSITE" id="PS50011">
    <property type="entry name" value="PROTEIN_KINASE_DOM"/>
    <property type="match status" value="1"/>
</dbReference>
<organism evidence="3 4">
    <name type="scientific">Rhinocladiella mackenziei CBS 650.93</name>
    <dbReference type="NCBI Taxonomy" id="1442369"/>
    <lineage>
        <taxon>Eukaryota</taxon>
        <taxon>Fungi</taxon>
        <taxon>Dikarya</taxon>
        <taxon>Ascomycota</taxon>
        <taxon>Pezizomycotina</taxon>
        <taxon>Eurotiomycetes</taxon>
        <taxon>Chaetothyriomycetidae</taxon>
        <taxon>Chaetothyriales</taxon>
        <taxon>Herpotrichiellaceae</taxon>
        <taxon>Rhinocladiella</taxon>
    </lineage>
</organism>
<protein>
    <submittedName>
        <fullName evidence="3">Rhinocladiella mackenziei CBS 650.93 unplaced genomic scaffold supercont1.6, whole genome shotgun sequence</fullName>
    </submittedName>
</protein>
<dbReference type="GO" id="GO:0004672">
    <property type="term" value="F:protein kinase activity"/>
    <property type="evidence" value="ECO:0007669"/>
    <property type="project" value="InterPro"/>
</dbReference>
<feature type="binding site" evidence="1">
    <location>
        <position position="198"/>
    </location>
    <ligand>
        <name>ATP</name>
        <dbReference type="ChEBI" id="CHEBI:30616"/>
    </ligand>
</feature>
<accession>A0A0D2GXA6</accession>
<dbReference type="Proteomes" id="UP000053617">
    <property type="component" value="Unassembled WGS sequence"/>
</dbReference>
<dbReference type="Gene3D" id="3.30.200.20">
    <property type="entry name" value="Phosphorylase Kinase, domain 1"/>
    <property type="match status" value="1"/>
</dbReference>
<dbReference type="InterPro" id="IPR011009">
    <property type="entry name" value="Kinase-like_dom_sf"/>
</dbReference>
<evidence type="ECO:0000259" key="2">
    <source>
        <dbReference type="PROSITE" id="PS50011"/>
    </source>
</evidence>
<dbReference type="GO" id="GO:0005524">
    <property type="term" value="F:ATP binding"/>
    <property type="evidence" value="ECO:0007669"/>
    <property type="project" value="UniProtKB-UniRule"/>
</dbReference>
<dbReference type="SUPFAM" id="SSF56112">
    <property type="entry name" value="Protein kinase-like (PK-like)"/>
    <property type="match status" value="1"/>
</dbReference>
<dbReference type="VEuPathDB" id="FungiDB:Z518_08766"/>
<gene>
    <name evidence="3" type="ORF">Z518_08766</name>
</gene>
<proteinExistence type="predicted"/>
<evidence type="ECO:0000313" key="4">
    <source>
        <dbReference type="Proteomes" id="UP000053617"/>
    </source>
</evidence>
<dbReference type="EMBL" id="KN847480">
    <property type="protein sequence ID" value="KIX02823.1"/>
    <property type="molecule type" value="Genomic_DNA"/>
</dbReference>
<sequence length="245" mass="28184">MLNNRYGHVIAFTHAIDEACQLKDDTSTGLFWAVAITASALEAGIELVDFIRLLRKLDTAFPKFGVDVSRYRTDLRIQQNIFSQYIDCYLPIIEHLTEGEEGEDETASDLDSFILPLIREADTKIKKYWDTMLVIARQNEERELRKLVSATTYVNGIHGEGHGSNNVRFRFIRHLGTGSYGDVSEMEELSTGNVYARKLFRYHDESQARRVETEVKNKVKVMPKLRHHHIASVLLWVRDPDSKNL</sequence>
<dbReference type="InterPro" id="IPR017441">
    <property type="entry name" value="Protein_kinase_ATP_BS"/>
</dbReference>
<dbReference type="PROSITE" id="PS00107">
    <property type="entry name" value="PROTEIN_KINASE_ATP"/>
    <property type="match status" value="1"/>
</dbReference>
<dbReference type="AlphaFoldDB" id="A0A0D2GXA6"/>
<keyword evidence="1" id="KW-0547">Nucleotide-binding</keyword>
<dbReference type="RefSeq" id="XP_013269959.1">
    <property type="nucleotide sequence ID" value="XM_013414505.1"/>
</dbReference>
<reference evidence="3 4" key="1">
    <citation type="submission" date="2015-01" db="EMBL/GenBank/DDBJ databases">
        <title>The Genome Sequence of Rhinocladiella mackenzie CBS 650.93.</title>
        <authorList>
            <consortium name="The Broad Institute Genomics Platform"/>
            <person name="Cuomo C."/>
            <person name="de Hoog S."/>
            <person name="Gorbushina A."/>
            <person name="Stielow B."/>
            <person name="Teixiera M."/>
            <person name="Abouelleil A."/>
            <person name="Chapman S.B."/>
            <person name="Priest M."/>
            <person name="Young S.K."/>
            <person name="Wortman J."/>
            <person name="Nusbaum C."/>
            <person name="Birren B."/>
        </authorList>
    </citation>
    <scope>NUCLEOTIDE SEQUENCE [LARGE SCALE GENOMIC DNA]</scope>
    <source>
        <strain evidence="3 4">CBS 650.93</strain>
    </source>
</reference>
<name>A0A0D2GXA6_9EURO</name>
<dbReference type="InterPro" id="IPR000719">
    <property type="entry name" value="Prot_kinase_dom"/>
</dbReference>
<dbReference type="STRING" id="1442369.A0A0D2GXA6"/>
<evidence type="ECO:0000256" key="1">
    <source>
        <dbReference type="PROSITE-ProRule" id="PRU10141"/>
    </source>
</evidence>